<comment type="subcellular location">
    <subcellularLocation>
        <location evidence="1">Cell outer membrane</location>
    </subcellularLocation>
</comment>
<name>A0AAU8FL38_9BACT</name>
<dbReference type="RefSeq" id="WP_353719994.1">
    <property type="nucleotide sequence ID" value="NZ_CP159289.1"/>
</dbReference>
<dbReference type="AlphaFoldDB" id="A0AAU8FL38"/>
<accession>A0AAU8FL38</accession>
<reference evidence="4" key="1">
    <citation type="submission" date="2024-06" db="EMBL/GenBank/DDBJ databases">
        <title>Sequencing and assembly of the genome of Dyadobacter sp. strain 676, a symbiont of Cyamopsis tetragonoloba.</title>
        <authorList>
            <person name="Guro P."/>
            <person name="Sazanova A."/>
            <person name="Kuznetsova I."/>
            <person name="Belimov A."/>
            <person name="Safronova V."/>
        </authorList>
    </citation>
    <scope>NUCLEOTIDE SEQUENCE</scope>
    <source>
        <strain evidence="4">676</strain>
    </source>
</reference>
<sequence>MYALGSFGFKNQLYLDLTARNDWSSTLPEANRSYFYPSASLSWLASTTFSMPSYISLLKLRGGWAQVGNDTDPYQLYPNLGTGNWGNLVTVNLGETLLNPTLLPEIATSTEGGIDLNMFNNRLRFDLTYYDRANTNQIFSVPMAPSTGYTNKNINAGKLVSRGWEIGNIYSRGFATVTDPDSPYYRWPIIAYDGGGGDMDWQQLGGRENNVKVGNYNPDFMVGGQVNLSYKRFSLGLSLDWRQGGEFMSFTYRYGESDWKSQRQIDNLIPGGLYSPDELVALLKSDPEKYIIPKNGNFPRVGGHTAATGGFGADGDGAFIPGVWEDKDGNYHEWLGGPGTKYMPITAMYPWGFNQQVTFDASFIKLREVTLTYKIPTLFNSIRNASLSLYTRNIMLWNAAKIGIDPERAFWADPNKGGFRQGIERQNVMPWTIPFGFKLNFDF</sequence>
<dbReference type="Gene3D" id="2.40.170.20">
    <property type="entry name" value="TonB-dependent receptor, beta-barrel domain"/>
    <property type="match status" value="1"/>
</dbReference>
<gene>
    <name evidence="4" type="ORF">ABV298_31050</name>
</gene>
<dbReference type="GO" id="GO:0009279">
    <property type="term" value="C:cell outer membrane"/>
    <property type="evidence" value="ECO:0007669"/>
    <property type="project" value="UniProtKB-SubCell"/>
</dbReference>
<protein>
    <recommendedName>
        <fullName evidence="5">TonB-dependent receptor</fullName>
    </recommendedName>
</protein>
<evidence type="ECO:0008006" key="5">
    <source>
        <dbReference type="Google" id="ProtNLM"/>
    </source>
</evidence>
<keyword evidence="3" id="KW-0998">Cell outer membrane</keyword>
<evidence type="ECO:0000313" key="4">
    <source>
        <dbReference type="EMBL" id="XCH24679.1"/>
    </source>
</evidence>
<evidence type="ECO:0000256" key="3">
    <source>
        <dbReference type="ARBA" id="ARBA00023237"/>
    </source>
</evidence>
<evidence type="ECO:0000256" key="2">
    <source>
        <dbReference type="ARBA" id="ARBA00023136"/>
    </source>
</evidence>
<evidence type="ECO:0000256" key="1">
    <source>
        <dbReference type="ARBA" id="ARBA00004442"/>
    </source>
</evidence>
<organism evidence="4">
    <name type="scientific">Dyadobacter sp. 676</name>
    <dbReference type="NCBI Taxonomy" id="3088362"/>
    <lineage>
        <taxon>Bacteria</taxon>
        <taxon>Pseudomonadati</taxon>
        <taxon>Bacteroidota</taxon>
        <taxon>Cytophagia</taxon>
        <taxon>Cytophagales</taxon>
        <taxon>Spirosomataceae</taxon>
        <taxon>Dyadobacter</taxon>
    </lineage>
</organism>
<dbReference type="EMBL" id="CP159289">
    <property type="protein sequence ID" value="XCH24679.1"/>
    <property type="molecule type" value="Genomic_DNA"/>
</dbReference>
<proteinExistence type="predicted"/>
<dbReference type="InterPro" id="IPR036942">
    <property type="entry name" value="Beta-barrel_TonB_sf"/>
</dbReference>
<keyword evidence="2" id="KW-0472">Membrane</keyword>
<dbReference type="SUPFAM" id="SSF56935">
    <property type="entry name" value="Porins"/>
    <property type="match status" value="1"/>
</dbReference>